<sequence length="230" mass="23859">MPLSPATAAGIGQDASSESDLNHLFLLPIGIAQLVGAFLRLLIGLLISFPTESAGLRLLTVTASFLLYSLTGLAILLTHLTAQLARLKPRATGCLVLCSVSAVFTVFEMHHHLIRAVAEAEAAVIVNSNVTSSSAAGNGHRQIRQQHRLVMVALLLVQCVIVTFASYLCIKLMWTTTTSTTADGGGEREPAGPSSGASADAPAAAAVLATSVDESSAAVVSESIELKTQL</sequence>
<dbReference type="AlphaFoldDB" id="A0A1I8HJ41"/>
<dbReference type="Proteomes" id="UP000095280">
    <property type="component" value="Unplaced"/>
</dbReference>
<evidence type="ECO:0000313" key="2">
    <source>
        <dbReference type="WBParaSite" id="maker-uti_cns_0006470-snap-gene-0.8-mRNA-1"/>
    </source>
</evidence>
<dbReference type="WBParaSite" id="maker-uti_cns_0006470-snap-gene-0.8-mRNA-1">
    <property type="protein sequence ID" value="maker-uti_cns_0006470-snap-gene-0.8-mRNA-1"/>
    <property type="gene ID" value="maker-uti_cns_0006470-snap-gene-0.8"/>
</dbReference>
<proteinExistence type="predicted"/>
<reference evidence="2" key="1">
    <citation type="submission" date="2016-11" db="UniProtKB">
        <authorList>
            <consortium name="WormBaseParasite"/>
        </authorList>
    </citation>
    <scope>IDENTIFICATION</scope>
</reference>
<organism evidence="1 2">
    <name type="scientific">Macrostomum lignano</name>
    <dbReference type="NCBI Taxonomy" id="282301"/>
    <lineage>
        <taxon>Eukaryota</taxon>
        <taxon>Metazoa</taxon>
        <taxon>Spiralia</taxon>
        <taxon>Lophotrochozoa</taxon>
        <taxon>Platyhelminthes</taxon>
        <taxon>Rhabditophora</taxon>
        <taxon>Macrostomorpha</taxon>
        <taxon>Macrostomida</taxon>
        <taxon>Macrostomidae</taxon>
        <taxon>Macrostomum</taxon>
    </lineage>
</organism>
<accession>A0A1I8HJ41</accession>
<protein>
    <submittedName>
        <fullName evidence="2">MARVEL domain-containing protein</fullName>
    </submittedName>
</protein>
<keyword evidence="1" id="KW-1185">Reference proteome</keyword>
<name>A0A1I8HJ41_9PLAT</name>
<evidence type="ECO:0000313" key="1">
    <source>
        <dbReference type="Proteomes" id="UP000095280"/>
    </source>
</evidence>